<evidence type="ECO:0000313" key="1">
    <source>
        <dbReference type="EMBL" id="KPX63101.1"/>
    </source>
</evidence>
<organism evidence="1 2">
    <name type="scientific">Pseudomonas amygdali pv. lachrymans</name>
    <name type="common">Pseudomonas syringae pv. lachrymans</name>
    <dbReference type="NCBI Taxonomy" id="53707"/>
    <lineage>
        <taxon>Bacteria</taxon>
        <taxon>Pseudomonadati</taxon>
        <taxon>Pseudomonadota</taxon>
        <taxon>Gammaproteobacteria</taxon>
        <taxon>Pseudomonadales</taxon>
        <taxon>Pseudomonadaceae</taxon>
        <taxon>Pseudomonas</taxon>
        <taxon>Pseudomonas amygdali</taxon>
    </lineage>
</organism>
<evidence type="ECO:0000313" key="2">
    <source>
        <dbReference type="Proteomes" id="UP000050265"/>
    </source>
</evidence>
<sequence length="213" mass="24285">MGFRMIYSRALQIEFEHAHNEEGEGAYTVFNVIQPLLINHKPATEVMLQSFAILWTDAPDTRLIAMIEEALITGVLSPVKLLHASKGSLCVVYSNKLQGMDYLRFHDAWIDIALGVWYDEWNAELINEDSVGCSRDGGRLFRTFAPVILDKHVLGIKPFTGEMFLHHDDWTPEKIIYYDDRENLTDDQLELLDSDPFPGFEDGIPLPDTSLKN</sequence>
<dbReference type="PATRIC" id="fig|53707.9.peg.5603"/>
<protein>
    <submittedName>
        <fullName evidence="1">Uncharacterized protein</fullName>
    </submittedName>
</protein>
<reference evidence="1 2" key="1">
    <citation type="submission" date="2015-09" db="EMBL/GenBank/DDBJ databases">
        <title>Genome announcement of multiple Pseudomonas syringae strains.</title>
        <authorList>
            <person name="Thakur S."/>
            <person name="Wang P.W."/>
            <person name="Gong Y."/>
            <person name="Weir B.S."/>
            <person name="Guttman D.S."/>
        </authorList>
    </citation>
    <scope>NUCLEOTIDE SEQUENCE [LARGE SCALE GENOMIC DNA]</scope>
    <source>
        <strain evidence="1 2">ICMP3507</strain>
    </source>
</reference>
<proteinExistence type="predicted"/>
<dbReference type="AlphaFoldDB" id="A0A0P9TYK9"/>
<dbReference type="Proteomes" id="UP000050265">
    <property type="component" value="Unassembled WGS sequence"/>
</dbReference>
<dbReference type="EMBL" id="LJQP01000327">
    <property type="protein sequence ID" value="KPX63101.1"/>
    <property type="molecule type" value="Genomic_DNA"/>
</dbReference>
<gene>
    <name evidence="1" type="ORF">ALO35_03760</name>
</gene>
<comment type="caution">
    <text evidence="1">The sequence shown here is derived from an EMBL/GenBank/DDBJ whole genome shotgun (WGS) entry which is preliminary data.</text>
</comment>
<name>A0A0P9TYK9_PSEAV</name>
<accession>A0A0P9TYK9</accession>